<proteinExistence type="predicted"/>
<organism evidence="2 3">
    <name type="scientific">Saccharopolyspora ipomoeae</name>
    <dbReference type="NCBI Taxonomy" id="3042027"/>
    <lineage>
        <taxon>Bacteria</taxon>
        <taxon>Bacillati</taxon>
        <taxon>Actinomycetota</taxon>
        <taxon>Actinomycetes</taxon>
        <taxon>Pseudonocardiales</taxon>
        <taxon>Pseudonocardiaceae</taxon>
        <taxon>Saccharopolyspora</taxon>
    </lineage>
</organism>
<feature type="region of interest" description="Disordered" evidence="1">
    <location>
        <begin position="29"/>
        <end position="101"/>
    </location>
</feature>
<dbReference type="RefSeq" id="WP_281458958.1">
    <property type="nucleotide sequence ID" value="NZ_JASAOF010000034.1"/>
</dbReference>
<feature type="compositionally biased region" description="Pro residues" evidence="1">
    <location>
        <begin position="60"/>
        <end position="87"/>
    </location>
</feature>
<reference evidence="2 3" key="1">
    <citation type="submission" date="2023-04" db="EMBL/GenBank/DDBJ databases">
        <title>Draft genome sequence of Saccharopolyspora sp. TS4A08 isolated from sweet potato rhizospheric soil.</title>
        <authorList>
            <person name="Suksaard P."/>
            <person name="Duangmal K."/>
        </authorList>
    </citation>
    <scope>NUCLEOTIDE SEQUENCE [LARGE SCALE GENOMIC DNA]</scope>
    <source>
        <strain evidence="2 3">TS4A08</strain>
    </source>
</reference>
<feature type="compositionally biased region" description="Acidic residues" evidence="1">
    <location>
        <begin position="91"/>
        <end position="101"/>
    </location>
</feature>
<sequence length="101" mass="10163">MRSVPRGVLLLAALALPIAAVLVSFALTGGTRAPEIPETVRVGSTPGSGHQEPGSDVPLPVVPGPSEAPAPPDVHAPPPPAELPPPAPHDDDADDADDHDD</sequence>
<gene>
    <name evidence="2" type="ORF">QFW96_29150</name>
</gene>
<evidence type="ECO:0008006" key="4">
    <source>
        <dbReference type="Google" id="ProtNLM"/>
    </source>
</evidence>
<protein>
    <recommendedName>
        <fullName evidence="4">Small hydrophilic protein</fullName>
    </recommendedName>
</protein>
<evidence type="ECO:0000313" key="3">
    <source>
        <dbReference type="Proteomes" id="UP001237595"/>
    </source>
</evidence>
<evidence type="ECO:0000256" key="1">
    <source>
        <dbReference type="SAM" id="MobiDB-lite"/>
    </source>
</evidence>
<dbReference type="Proteomes" id="UP001237595">
    <property type="component" value="Unassembled WGS sequence"/>
</dbReference>
<keyword evidence="3" id="KW-1185">Reference proteome</keyword>
<name>A0ABT6PXH3_9PSEU</name>
<accession>A0ABT6PXH3</accession>
<dbReference type="EMBL" id="JASAOF010000034">
    <property type="protein sequence ID" value="MDI2032719.1"/>
    <property type="molecule type" value="Genomic_DNA"/>
</dbReference>
<evidence type="ECO:0000313" key="2">
    <source>
        <dbReference type="EMBL" id="MDI2032719.1"/>
    </source>
</evidence>
<comment type="caution">
    <text evidence="2">The sequence shown here is derived from an EMBL/GenBank/DDBJ whole genome shotgun (WGS) entry which is preliminary data.</text>
</comment>